<keyword evidence="2" id="KW-1185">Reference proteome</keyword>
<accession>A0A5N6P332</accession>
<evidence type="ECO:0000313" key="1">
    <source>
        <dbReference type="EMBL" id="KAD5803650.1"/>
    </source>
</evidence>
<name>A0A5N6P332_9ASTR</name>
<gene>
    <name evidence="1" type="ORF">E3N88_15010</name>
</gene>
<sequence length="116" mass="13829">MLAGNKHVVLAQKIKKLISRLDEDGPEDKEKQKLDFLCPSRIARPSRNPVALRDSVTPRVARSVWRNLSRYATGLRIQFFEFNMGKRLDTQEHSIWDDQRRPWRRLEARERDWSRS</sequence>
<proteinExistence type="predicted"/>
<organism evidence="1 2">
    <name type="scientific">Mikania micrantha</name>
    <name type="common">bitter vine</name>
    <dbReference type="NCBI Taxonomy" id="192012"/>
    <lineage>
        <taxon>Eukaryota</taxon>
        <taxon>Viridiplantae</taxon>
        <taxon>Streptophyta</taxon>
        <taxon>Embryophyta</taxon>
        <taxon>Tracheophyta</taxon>
        <taxon>Spermatophyta</taxon>
        <taxon>Magnoliopsida</taxon>
        <taxon>eudicotyledons</taxon>
        <taxon>Gunneridae</taxon>
        <taxon>Pentapetalae</taxon>
        <taxon>asterids</taxon>
        <taxon>campanulids</taxon>
        <taxon>Asterales</taxon>
        <taxon>Asteraceae</taxon>
        <taxon>Asteroideae</taxon>
        <taxon>Heliantheae alliance</taxon>
        <taxon>Eupatorieae</taxon>
        <taxon>Mikania</taxon>
    </lineage>
</organism>
<evidence type="ECO:0000313" key="2">
    <source>
        <dbReference type="Proteomes" id="UP000326396"/>
    </source>
</evidence>
<dbReference type="EMBL" id="SZYD01000007">
    <property type="protein sequence ID" value="KAD5803650.1"/>
    <property type="molecule type" value="Genomic_DNA"/>
</dbReference>
<reference evidence="1 2" key="1">
    <citation type="submission" date="2019-05" db="EMBL/GenBank/DDBJ databases">
        <title>Mikania micrantha, genome provides insights into the molecular mechanism of rapid growth.</title>
        <authorList>
            <person name="Liu B."/>
        </authorList>
    </citation>
    <scope>NUCLEOTIDE SEQUENCE [LARGE SCALE GENOMIC DNA]</scope>
    <source>
        <strain evidence="1">NLD-2019</strain>
        <tissue evidence="1">Leaf</tissue>
    </source>
</reference>
<dbReference type="Proteomes" id="UP000326396">
    <property type="component" value="Linkage Group LG15"/>
</dbReference>
<dbReference type="AlphaFoldDB" id="A0A5N6P332"/>
<protein>
    <submittedName>
        <fullName evidence="1">Uncharacterized protein</fullName>
    </submittedName>
</protein>
<comment type="caution">
    <text evidence="1">The sequence shown here is derived from an EMBL/GenBank/DDBJ whole genome shotgun (WGS) entry which is preliminary data.</text>
</comment>